<evidence type="ECO:0000313" key="2">
    <source>
        <dbReference type="Proteomes" id="UP001195483"/>
    </source>
</evidence>
<proteinExistence type="predicted"/>
<dbReference type="Proteomes" id="UP001195483">
    <property type="component" value="Unassembled WGS sequence"/>
</dbReference>
<reference evidence="1" key="3">
    <citation type="submission" date="2023-05" db="EMBL/GenBank/DDBJ databases">
        <authorList>
            <person name="Smith C.H."/>
        </authorList>
    </citation>
    <scope>NUCLEOTIDE SEQUENCE</scope>
    <source>
        <strain evidence="1">CHS0354</strain>
        <tissue evidence="1">Mantle</tissue>
    </source>
</reference>
<comment type="caution">
    <text evidence="1">The sequence shown here is derived from an EMBL/GenBank/DDBJ whole genome shotgun (WGS) entry which is preliminary data.</text>
</comment>
<sequence length="120" mass="13837">MDTFCTIGPNSLLEGLKQFFSAVQELFAELCLILNTTKDIERPFTHAMIQTSVTNQIDSTVFMQHGNNHIPILQREKSFFGKRRVEYRGRNEEITGTSLYQQVESLKGQEQIFHTHFILG</sequence>
<accession>A0AAE0VGT8</accession>
<protein>
    <submittedName>
        <fullName evidence="1">Uncharacterized protein</fullName>
    </submittedName>
</protein>
<organism evidence="1 2">
    <name type="scientific">Potamilus streckersoni</name>
    <dbReference type="NCBI Taxonomy" id="2493646"/>
    <lineage>
        <taxon>Eukaryota</taxon>
        <taxon>Metazoa</taxon>
        <taxon>Spiralia</taxon>
        <taxon>Lophotrochozoa</taxon>
        <taxon>Mollusca</taxon>
        <taxon>Bivalvia</taxon>
        <taxon>Autobranchia</taxon>
        <taxon>Heteroconchia</taxon>
        <taxon>Palaeoheterodonta</taxon>
        <taxon>Unionida</taxon>
        <taxon>Unionoidea</taxon>
        <taxon>Unionidae</taxon>
        <taxon>Ambleminae</taxon>
        <taxon>Lampsilini</taxon>
        <taxon>Potamilus</taxon>
    </lineage>
</organism>
<keyword evidence="2" id="KW-1185">Reference proteome</keyword>
<dbReference type="EMBL" id="JAEAOA010000122">
    <property type="protein sequence ID" value="KAK3576180.1"/>
    <property type="molecule type" value="Genomic_DNA"/>
</dbReference>
<evidence type="ECO:0000313" key="1">
    <source>
        <dbReference type="EMBL" id="KAK3576180.1"/>
    </source>
</evidence>
<reference evidence="1" key="1">
    <citation type="journal article" date="2021" name="Genome Biol. Evol.">
        <title>A High-Quality Reference Genome for a Parasitic Bivalve with Doubly Uniparental Inheritance (Bivalvia: Unionida).</title>
        <authorList>
            <person name="Smith C.H."/>
        </authorList>
    </citation>
    <scope>NUCLEOTIDE SEQUENCE</scope>
    <source>
        <strain evidence="1">CHS0354</strain>
    </source>
</reference>
<gene>
    <name evidence="1" type="ORF">CHS0354_001199</name>
</gene>
<reference evidence="1" key="2">
    <citation type="journal article" date="2021" name="Genome Biol. Evol.">
        <title>Developing a high-quality reference genome for a parasitic bivalve with doubly uniparental inheritance (Bivalvia: Unionida).</title>
        <authorList>
            <person name="Smith C.H."/>
        </authorList>
    </citation>
    <scope>NUCLEOTIDE SEQUENCE</scope>
    <source>
        <strain evidence="1">CHS0354</strain>
        <tissue evidence="1">Mantle</tissue>
    </source>
</reference>
<name>A0AAE0VGT8_9BIVA</name>
<dbReference type="AlphaFoldDB" id="A0AAE0VGT8"/>